<gene>
    <name evidence="1" type="ORF">FHW36_10232</name>
</gene>
<comment type="caution">
    <text evidence="1">The sequence shown here is derived from an EMBL/GenBank/DDBJ whole genome shotgun (WGS) entry which is preliminary data.</text>
</comment>
<dbReference type="EMBL" id="VIWO01000002">
    <property type="protein sequence ID" value="TWF42277.1"/>
    <property type="molecule type" value="Genomic_DNA"/>
</dbReference>
<accession>A0A561PVZ2</accession>
<name>A0A561PVZ2_9BACT</name>
<reference evidence="1 2" key="1">
    <citation type="submission" date="2019-06" db="EMBL/GenBank/DDBJ databases">
        <title>Sorghum-associated microbial communities from plants grown in Nebraska, USA.</title>
        <authorList>
            <person name="Schachtman D."/>
        </authorList>
    </citation>
    <scope>NUCLEOTIDE SEQUENCE [LARGE SCALE GENOMIC DNA]</scope>
    <source>
        <strain evidence="1 2">1209</strain>
    </source>
</reference>
<keyword evidence="2" id="KW-1185">Reference proteome</keyword>
<proteinExistence type="predicted"/>
<protein>
    <submittedName>
        <fullName evidence="1">Uncharacterized protein</fullName>
    </submittedName>
</protein>
<dbReference type="Proteomes" id="UP000320811">
    <property type="component" value="Unassembled WGS sequence"/>
</dbReference>
<dbReference type="AlphaFoldDB" id="A0A561PVZ2"/>
<sequence>MLVNTGPRHWIIMNAGEIPGGNSYSKTNADATFMQMKEDHIK</sequence>
<evidence type="ECO:0000313" key="2">
    <source>
        <dbReference type="Proteomes" id="UP000320811"/>
    </source>
</evidence>
<organism evidence="1 2">
    <name type="scientific">Chitinophaga polysaccharea</name>
    <dbReference type="NCBI Taxonomy" id="1293035"/>
    <lineage>
        <taxon>Bacteria</taxon>
        <taxon>Pseudomonadati</taxon>
        <taxon>Bacteroidota</taxon>
        <taxon>Chitinophagia</taxon>
        <taxon>Chitinophagales</taxon>
        <taxon>Chitinophagaceae</taxon>
        <taxon>Chitinophaga</taxon>
    </lineage>
</organism>
<evidence type="ECO:0000313" key="1">
    <source>
        <dbReference type="EMBL" id="TWF42277.1"/>
    </source>
</evidence>